<accession>A0A4Y2BBV5</accession>
<keyword evidence="2" id="KW-1185">Reference proteome</keyword>
<reference evidence="1 2" key="1">
    <citation type="journal article" date="2019" name="Sci. Rep.">
        <title>Orb-weaving spider Araneus ventricosus genome elucidates the spidroin gene catalogue.</title>
        <authorList>
            <person name="Kono N."/>
            <person name="Nakamura H."/>
            <person name="Ohtoshi R."/>
            <person name="Moran D.A.P."/>
            <person name="Shinohara A."/>
            <person name="Yoshida Y."/>
            <person name="Fujiwara M."/>
            <person name="Mori M."/>
            <person name="Tomita M."/>
            <person name="Arakawa K."/>
        </authorList>
    </citation>
    <scope>NUCLEOTIDE SEQUENCE [LARGE SCALE GENOMIC DNA]</scope>
</reference>
<evidence type="ECO:0000313" key="2">
    <source>
        <dbReference type="Proteomes" id="UP000499080"/>
    </source>
</evidence>
<dbReference type="AlphaFoldDB" id="A0A4Y2BBV5"/>
<protein>
    <submittedName>
        <fullName evidence="1">Uncharacterized protein</fullName>
    </submittedName>
</protein>
<sequence>MDIGGLLVRSRLRNWNSPYSKLDSTKYPLWMWVGYTPNLSLGVSHACVHGSLEKDFPAKSSSSSDQGSNTAVPKHPLCCFKMDGNLVKQILNLLSLITPVNQWRLFVQVMEDFGGSQNQFDVHLNLSQRRIYDIEY</sequence>
<gene>
    <name evidence="1" type="ORF">AVEN_87842_1</name>
</gene>
<dbReference type="EMBL" id="BGPR01000065">
    <property type="protein sequence ID" value="GBL89503.1"/>
    <property type="molecule type" value="Genomic_DNA"/>
</dbReference>
<evidence type="ECO:0000313" key="1">
    <source>
        <dbReference type="EMBL" id="GBL89503.1"/>
    </source>
</evidence>
<proteinExistence type="predicted"/>
<dbReference type="Proteomes" id="UP000499080">
    <property type="component" value="Unassembled WGS sequence"/>
</dbReference>
<comment type="caution">
    <text evidence="1">The sequence shown here is derived from an EMBL/GenBank/DDBJ whole genome shotgun (WGS) entry which is preliminary data.</text>
</comment>
<organism evidence="1 2">
    <name type="scientific">Araneus ventricosus</name>
    <name type="common">Orbweaver spider</name>
    <name type="synonym">Epeira ventricosa</name>
    <dbReference type="NCBI Taxonomy" id="182803"/>
    <lineage>
        <taxon>Eukaryota</taxon>
        <taxon>Metazoa</taxon>
        <taxon>Ecdysozoa</taxon>
        <taxon>Arthropoda</taxon>
        <taxon>Chelicerata</taxon>
        <taxon>Arachnida</taxon>
        <taxon>Araneae</taxon>
        <taxon>Araneomorphae</taxon>
        <taxon>Entelegynae</taxon>
        <taxon>Araneoidea</taxon>
        <taxon>Araneidae</taxon>
        <taxon>Araneus</taxon>
    </lineage>
</organism>
<name>A0A4Y2BBV5_ARAVE</name>